<dbReference type="Proteomes" id="UP000008783">
    <property type="component" value="Unassembled WGS sequence"/>
</dbReference>
<proteinExistence type="predicted"/>
<dbReference type="RefSeq" id="XP_003336361.1">
    <property type="nucleotide sequence ID" value="XM_003336313.1"/>
</dbReference>
<organism evidence="2 3">
    <name type="scientific">Puccinia graminis f. sp. tritici (strain CRL 75-36-700-3 / race SCCL)</name>
    <name type="common">Black stem rust fungus</name>
    <dbReference type="NCBI Taxonomy" id="418459"/>
    <lineage>
        <taxon>Eukaryota</taxon>
        <taxon>Fungi</taxon>
        <taxon>Dikarya</taxon>
        <taxon>Basidiomycota</taxon>
        <taxon>Pucciniomycotina</taxon>
        <taxon>Pucciniomycetes</taxon>
        <taxon>Pucciniales</taxon>
        <taxon>Pucciniaceae</taxon>
        <taxon>Puccinia</taxon>
    </lineage>
</organism>
<dbReference type="AlphaFoldDB" id="E3L5W7"/>
<dbReference type="HOGENOM" id="CLU_2098056_0_0_1"/>
<evidence type="ECO:0000313" key="2">
    <source>
        <dbReference type="EMBL" id="EFP91942.1"/>
    </source>
</evidence>
<dbReference type="GeneID" id="10531894"/>
<feature type="region of interest" description="Disordered" evidence="1">
    <location>
        <begin position="1"/>
        <end position="22"/>
    </location>
</feature>
<dbReference type="VEuPathDB" id="FungiDB:PGTG_18393"/>
<reference key="1">
    <citation type="submission" date="2007-01" db="EMBL/GenBank/DDBJ databases">
        <title>The Genome Sequence of Puccinia graminis f. sp. tritici Strain CRL 75-36-700-3.</title>
        <authorList>
            <consortium name="The Broad Institute Genome Sequencing Platform"/>
            <person name="Birren B."/>
            <person name="Lander E."/>
            <person name="Galagan J."/>
            <person name="Nusbaum C."/>
            <person name="Devon K."/>
            <person name="Cuomo C."/>
            <person name="Jaffe D."/>
            <person name="Butler J."/>
            <person name="Alvarez P."/>
            <person name="Gnerre S."/>
            <person name="Grabherr M."/>
            <person name="Mauceli E."/>
            <person name="Brockman W."/>
            <person name="Young S."/>
            <person name="LaButti K."/>
            <person name="Sykes S."/>
            <person name="DeCaprio D."/>
            <person name="Crawford M."/>
            <person name="Koehrsen M."/>
            <person name="Engels R."/>
            <person name="Montgomery P."/>
            <person name="Pearson M."/>
            <person name="Howarth C."/>
            <person name="Larson L."/>
            <person name="White J."/>
            <person name="Zeng Q."/>
            <person name="Kodira C."/>
            <person name="Yandava C."/>
            <person name="Alvarado L."/>
            <person name="O'Leary S."/>
            <person name="Szabo L."/>
            <person name="Dean R."/>
            <person name="Schein J."/>
        </authorList>
    </citation>
    <scope>NUCLEOTIDE SEQUENCE</scope>
    <source>
        <strain>CRL 75-36-700-3</strain>
    </source>
</reference>
<dbReference type="InParanoid" id="E3L5W7"/>
<evidence type="ECO:0000313" key="3">
    <source>
        <dbReference type="Proteomes" id="UP000008783"/>
    </source>
</evidence>
<keyword evidence="3" id="KW-1185">Reference proteome</keyword>
<accession>E3L5W7</accession>
<feature type="compositionally biased region" description="Polar residues" evidence="1">
    <location>
        <begin position="1"/>
        <end position="17"/>
    </location>
</feature>
<name>E3L5W7_PUCGT</name>
<sequence length="116" mass="13605">MKLNPSSPSRTQETPYQSPLVPIMSPPAPPPVKIFLTPPTDFFNPPVSFWQKEFLRIKYLKKKKLMIVNQNQRGLANQLPNPPNPQNFPVFPECWELITQTRQQVWEWDPKKSTYN</sequence>
<reference evidence="3" key="2">
    <citation type="journal article" date="2011" name="Proc. Natl. Acad. Sci. U.S.A.">
        <title>Obligate biotrophy features unraveled by the genomic analysis of rust fungi.</title>
        <authorList>
            <person name="Duplessis S."/>
            <person name="Cuomo C.A."/>
            <person name="Lin Y.-C."/>
            <person name="Aerts A."/>
            <person name="Tisserant E."/>
            <person name="Veneault-Fourrey C."/>
            <person name="Joly D.L."/>
            <person name="Hacquard S."/>
            <person name="Amselem J."/>
            <person name="Cantarel B.L."/>
            <person name="Chiu R."/>
            <person name="Coutinho P.M."/>
            <person name="Feau N."/>
            <person name="Field M."/>
            <person name="Frey P."/>
            <person name="Gelhaye E."/>
            <person name="Goldberg J."/>
            <person name="Grabherr M.G."/>
            <person name="Kodira C.D."/>
            <person name="Kohler A."/>
            <person name="Kuees U."/>
            <person name="Lindquist E.A."/>
            <person name="Lucas S.M."/>
            <person name="Mago R."/>
            <person name="Mauceli E."/>
            <person name="Morin E."/>
            <person name="Murat C."/>
            <person name="Pangilinan J.L."/>
            <person name="Park R."/>
            <person name="Pearson M."/>
            <person name="Quesneville H."/>
            <person name="Rouhier N."/>
            <person name="Sakthikumar S."/>
            <person name="Salamov A.A."/>
            <person name="Schmutz J."/>
            <person name="Selles B."/>
            <person name="Shapiro H."/>
            <person name="Tanguay P."/>
            <person name="Tuskan G.A."/>
            <person name="Henrissat B."/>
            <person name="Van de Peer Y."/>
            <person name="Rouze P."/>
            <person name="Ellis J.G."/>
            <person name="Dodds P.N."/>
            <person name="Schein J.E."/>
            <person name="Zhong S."/>
            <person name="Hamelin R.C."/>
            <person name="Grigoriev I.V."/>
            <person name="Szabo L.J."/>
            <person name="Martin F."/>
        </authorList>
    </citation>
    <scope>NUCLEOTIDE SEQUENCE [LARGE SCALE GENOMIC DNA]</scope>
    <source>
        <strain evidence="3">CRL 75-36-700-3 / race SCCL</strain>
    </source>
</reference>
<dbReference type="KEGG" id="pgr:PGTG_18393"/>
<gene>
    <name evidence="2" type="ORF">PGTG_18393</name>
</gene>
<protein>
    <submittedName>
        <fullName evidence="2">Uncharacterized protein</fullName>
    </submittedName>
</protein>
<dbReference type="EMBL" id="DS178355">
    <property type="protein sequence ID" value="EFP91942.1"/>
    <property type="molecule type" value="Genomic_DNA"/>
</dbReference>
<evidence type="ECO:0000256" key="1">
    <source>
        <dbReference type="SAM" id="MobiDB-lite"/>
    </source>
</evidence>